<reference evidence="3 4" key="1">
    <citation type="journal article" date="2019" name="Sci. Rep.">
        <title>A high-quality genome of Eragrostis curvula grass provides insights into Poaceae evolution and supports new strategies to enhance forage quality.</title>
        <authorList>
            <person name="Carballo J."/>
            <person name="Santos B.A.C.M."/>
            <person name="Zappacosta D."/>
            <person name="Garbus I."/>
            <person name="Selva J.P."/>
            <person name="Gallo C.A."/>
            <person name="Diaz A."/>
            <person name="Albertini E."/>
            <person name="Caccamo M."/>
            <person name="Echenique V."/>
        </authorList>
    </citation>
    <scope>NUCLEOTIDE SEQUENCE [LARGE SCALE GENOMIC DNA]</scope>
    <source>
        <strain evidence="4">cv. Victoria</strain>
        <tissue evidence="3">Leaf</tissue>
    </source>
</reference>
<dbReference type="Gramene" id="TVU27667">
    <property type="protein sequence ID" value="TVU27667"/>
    <property type="gene ID" value="EJB05_19163"/>
</dbReference>
<dbReference type="AlphaFoldDB" id="A0A5J9UWZ3"/>
<feature type="compositionally biased region" description="Low complexity" evidence="1">
    <location>
        <begin position="89"/>
        <end position="103"/>
    </location>
</feature>
<dbReference type="Pfam" id="PF03478">
    <property type="entry name" value="Beta-prop_KIB1-4"/>
    <property type="match status" value="1"/>
</dbReference>
<dbReference type="PANTHER" id="PTHR33165:SF57">
    <property type="entry name" value="OS10G0568000 PROTEIN"/>
    <property type="match status" value="1"/>
</dbReference>
<feature type="region of interest" description="Disordered" evidence="1">
    <location>
        <begin position="1"/>
        <end position="115"/>
    </location>
</feature>
<proteinExistence type="predicted"/>
<organism evidence="3 4">
    <name type="scientific">Eragrostis curvula</name>
    <name type="common">weeping love grass</name>
    <dbReference type="NCBI Taxonomy" id="38414"/>
    <lineage>
        <taxon>Eukaryota</taxon>
        <taxon>Viridiplantae</taxon>
        <taxon>Streptophyta</taxon>
        <taxon>Embryophyta</taxon>
        <taxon>Tracheophyta</taxon>
        <taxon>Spermatophyta</taxon>
        <taxon>Magnoliopsida</taxon>
        <taxon>Liliopsida</taxon>
        <taxon>Poales</taxon>
        <taxon>Poaceae</taxon>
        <taxon>PACMAD clade</taxon>
        <taxon>Chloridoideae</taxon>
        <taxon>Eragrostideae</taxon>
        <taxon>Eragrostidinae</taxon>
        <taxon>Eragrostis</taxon>
    </lineage>
</organism>
<dbReference type="Proteomes" id="UP000324897">
    <property type="component" value="Chromosome 1"/>
</dbReference>
<gene>
    <name evidence="3" type="ORF">EJB05_19163</name>
</gene>
<accession>A0A5J9UWZ3</accession>
<comment type="caution">
    <text evidence="3">The sequence shown here is derived from an EMBL/GenBank/DDBJ whole genome shotgun (WGS) entry which is preliminary data.</text>
</comment>
<feature type="domain" description="KIB1-4 beta-propeller" evidence="2">
    <location>
        <begin position="256"/>
        <end position="472"/>
    </location>
</feature>
<keyword evidence="4" id="KW-1185">Reference proteome</keyword>
<name>A0A5J9UWZ3_9POAL</name>
<dbReference type="InterPro" id="IPR005174">
    <property type="entry name" value="KIB1-4_b-propeller"/>
</dbReference>
<sequence>MNFIFSAAAPPPSPPQPAAPSSSLLCRNPGPRWSSSKVISRQLKLAGATAAGAQVSPTPLRRRRPQQQVASAAEPSAGAKKIIIPPSPASSRIQSRRSSNSPVPERRRRRRRNAPYFNWGARRRRNAPCSPSSCGQCGCNPAIIQAPGEKRKYSCASACYCPAWGAKRARSSPICGVKPAVLHPQVDWANLGDGPAGLIAEFALANDVADYVRFRAVCRPWRRCSPDPRAGGLDGRFLPRRWIMLDTATPRRRRRFLNIATGECIQMDLPELAEHRFVALTPEGLLLLLHEPTLVVRLLNPLTRQLIDLPPVTTLLPEDQRAKPRPNIIGDRRLHGDDCWTVVYNGNNLHSTLPFAGRFYCCVGKRVMVLDMDQQPPLLREAVERTNLFYFSQMAHSLHLVDNAGELMLVHRSLHPEHNRKMKYDVYRVDLDLRTLVPVKGFNGRAVFLGWDRTVSVAAEAFPSITADTLYPGSDIIDENGSSNLCEPYTVIDCLSYCIQGTGKELV</sequence>
<dbReference type="PANTHER" id="PTHR33165">
    <property type="entry name" value="F-BOX DOMAIN CONTAINING PROTEIN-LIKE-RELATED"/>
    <property type="match status" value="1"/>
</dbReference>
<evidence type="ECO:0000256" key="1">
    <source>
        <dbReference type="SAM" id="MobiDB-lite"/>
    </source>
</evidence>
<dbReference type="OrthoDB" id="653077at2759"/>
<protein>
    <recommendedName>
        <fullName evidence="2">KIB1-4 beta-propeller domain-containing protein</fullName>
    </recommendedName>
</protein>
<feature type="non-terminal residue" evidence="3">
    <location>
        <position position="1"/>
    </location>
</feature>
<feature type="compositionally biased region" description="Pro residues" evidence="1">
    <location>
        <begin position="9"/>
        <end position="18"/>
    </location>
</feature>
<dbReference type="EMBL" id="RWGY01000011">
    <property type="protein sequence ID" value="TVU27667.1"/>
    <property type="molecule type" value="Genomic_DNA"/>
</dbReference>
<evidence type="ECO:0000313" key="3">
    <source>
        <dbReference type="EMBL" id="TVU27667.1"/>
    </source>
</evidence>
<evidence type="ECO:0000259" key="2">
    <source>
        <dbReference type="Pfam" id="PF03478"/>
    </source>
</evidence>
<evidence type="ECO:0000313" key="4">
    <source>
        <dbReference type="Proteomes" id="UP000324897"/>
    </source>
</evidence>